<dbReference type="InterPro" id="IPR052554">
    <property type="entry name" value="2-oxoglutarate_synth_KorC"/>
</dbReference>
<dbReference type="InterPro" id="IPR011894">
    <property type="entry name" value="PorC_KorC"/>
</dbReference>
<protein>
    <submittedName>
        <fullName evidence="3">2-oxoglutarate ferredoxin oxidoreductase, gamma subunit</fullName>
    </submittedName>
</protein>
<evidence type="ECO:0000313" key="4">
    <source>
        <dbReference type="Proteomes" id="UP000184389"/>
    </source>
</evidence>
<accession>A0A1M5XM10</accession>
<evidence type="ECO:0000313" key="3">
    <source>
        <dbReference type="EMBL" id="SHI00895.1"/>
    </source>
</evidence>
<dbReference type="GO" id="GO:0016625">
    <property type="term" value="F:oxidoreductase activity, acting on the aldehyde or oxo group of donors, iron-sulfur protein as acceptor"/>
    <property type="evidence" value="ECO:0007669"/>
    <property type="project" value="InterPro"/>
</dbReference>
<feature type="domain" description="Pyruvate/ketoisovalerate oxidoreductase catalytic" evidence="2">
    <location>
        <begin position="12"/>
        <end position="172"/>
    </location>
</feature>
<dbReference type="NCBIfam" id="TIGR02175">
    <property type="entry name" value="PorC_KorC"/>
    <property type="match status" value="1"/>
</dbReference>
<dbReference type="EMBL" id="FQXR01000007">
    <property type="protein sequence ID" value="SHI00895.1"/>
    <property type="molecule type" value="Genomic_DNA"/>
</dbReference>
<dbReference type="STRING" id="1123281.SAMN02745180_01746"/>
<dbReference type="Proteomes" id="UP000184389">
    <property type="component" value="Unassembled WGS sequence"/>
</dbReference>
<evidence type="ECO:0000256" key="1">
    <source>
        <dbReference type="ARBA" id="ARBA00023002"/>
    </source>
</evidence>
<dbReference type="AlphaFoldDB" id="A0A1M5XM10"/>
<name>A0A1M5XM10_9FIRM</name>
<dbReference type="InterPro" id="IPR002869">
    <property type="entry name" value="Pyrv_flavodox_OxRed_cen"/>
</dbReference>
<dbReference type="PANTHER" id="PTHR42730:SF1">
    <property type="entry name" value="2-OXOGLUTARATE SYNTHASE SUBUNIT KORC"/>
    <property type="match status" value="1"/>
</dbReference>
<sequence length="187" mass="20440">MGQQEFRLSGSGGQGLILAGIILAEAALLDGKNVVQSQSYGPEARGGASKAEVIISGNEINYPKVRHCDVLLALTQVAYDKYIDFLREGGTLILDSSVENKSDREDVKTYSVPILKTAKENLKKPMVANIVALGSIYELTNIVNKDSLEKAVLNRVPRGTEELNKKALEEGFNLIKNHKEECYEGKC</sequence>
<proteinExistence type="predicted"/>
<dbReference type="OrthoDB" id="9789125at2"/>
<dbReference type="PANTHER" id="PTHR42730">
    <property type="entry name" value="2-OXOGLUTARATE SYNTHASE SUBUNIT KORC"/>
    <property type="match status" value="1"/>
</dbReference>
<dbReference type="RefSeq" id="WP_072744412.1">
    <property type="nucleotide sequence ID" value="NZ_FQXR01000007.1"/>
</dbReference>
<dbReference type="SUPFAM" id="SSF53323">
    <property type="entry name" value="Pyruvate-ferredoxin oxidoreductase, PFOR, domain III"/>
    <property type="match status" value="1"/>
</dbReference>
<dbReference type="Gene3D" id="3.40.920.10">
    <property type="entry name" value="Pyruvate-ferredoxin oxidoreductase, PFOR, domain III"/>
    <property type="match status" value="1"/>
</dbReference>
<dbReference type="Pfam" id="PF01558">
    <property type="entry name" value="POR"/>
    <property type="match status" value="1"/>
</dbReference>
<reference evidence="3 4" key="1">
    <citation type="submission" date="2016-11" db="EMBL/GenBank/DDBJ databases">
        <authorList>
            <person name="Jaros S."/>
            <person name="Januszkiewicz K."/>
            <person name="Wedrychowicz H."/>
        </authorList>
    </citation>
    <scope>NUCLEOTIDE SEQUENCE [LARGE SCALE GENOMIC DNA]</scope>
    <source>
        <strain evidence="3 4">DSM 13106</strain>
    </source>
</reference>
<keyword evidence="1" id="KW-0560">Oxidoreductase</keyword>
<dbReference type="InterPro" id="IPR019752">
    <property type="entry name" value="Pyrv/ketoisovalerate_OxRed_cat"/>
</dbReference>
<evidence type="ECO:0000259" key="2">
    <source>
        <dbReference type="Pfam" id="PF01558"/>
    </source>
</evidence>
<gene>
    <name evidence="3" type="ORF">SAMN02745180_01746</name>
</gene>
<keyword evidence="4" id="KW-1185">Reference proteome</keyword>
<organism evidence="3 4">
    <name type="scientific">Sporanaerobacter acetigenes DSM 13106</name>
    <dbReference type="NCBI Taxonomy" id="1123281"/>
    <lineage>
        <taxon>Bacteria</taxon>
        <taxon>Bacillati</taxon>
        <taxon>Bacillota</taxon>
        <taxon>Tissierellia</taxon>
        <taxon>Tissierellales</taxon>
        <taxon>Sporanaerobacteraceae</taxon>
        <taxon>Sporanaerobacter</taxon>
    </lineage>
</organism>